<reference evidence="2 3" key="1">
    <citation type="submission" date="2024-01" db="EMBL/GenBank/DDBJ databases">
        <title>Comparative genomics of Cryptococcus and Kwoniella reveals pathogenesis evolution and contrasting modes of karyotype evolution via chromosome fusion or intercentromeric recombination.</title>
        <authorList>
            <person name="Coelho M.A."/>
            <person name="David-Palma M."/>
            <person name="Shea T."/>
            <person name="Bowers K."/>
            <person name="McGinley-Smith S."/>
            <person name="Mohammad A.W."/>
            <person name="Gnirke A."/>
            <person name="Yurkov A.M."/>
            <person name="Nowrousian M."/>
            <person name="Sun S."/>
            <person name="Cuomo C.A."/>
            <person name="Heitman J."/>
        </authorList>
    </citation>
    <scope>NUCLEOTIDE SEQUENCE [LARGE SCALE GENOMIC DNA]</scope>
    <source>
        <strain evidence="2 3">CBS 6074</strain>
    </source>
</reference>
<protein>
    <recommendedName>
        <fullName evidence="4">Secreted protein</fullName>
    </recommendedName>
</protein>
<dbReference type="EMBL" id="CP144098">
    <property type="protein sequence ID" value="WWC86290.1"/>
    <property type="molecule type" value="Genomic_DNA"/>
</dbReference>
<gene>
    <name evidence="2" type="ORF">L201_001163</name>
</gene>
<organism evidence="2 3">
    <name type="scientific">Kwoniella dendrophila CBS 6074</name>
    <dbReference type="NCBI Taxonomy" id="1295534"/>
    <lineage>
        <taxon>Eukaryota</taxon>
        <taxon>Fungi</taxon>
        <taxon>Dikarya</taxon>
        <taxon>Basidiomycota</taxon>
        <taxon>Agaricomycotina</taxon>
        <taxon>Tremellomycetes</taxon>
        <taxon>Tremellales</taxon>
        <taxon>Cryptococcaceae</taxon>
        <taxon>Kwoniella</taxon>
    </lineage>
</organism>
<feature type="region of interest" description="Disordered" evidence="1">
    <location>
        <begin position="15"/>
        <end position="34"/>
    </location>
</feature>
<dbReference type="GeneID" id="91091835"/>
<evidence type="ECO:0000256" key="1">
    <source>
        <dbReference type="SAM" id="MobiDB-lite"/>
    </source>
</evidence>
<dbReference type="RefSeq" id="XP_066073053.1">
    <property type="nucleotide sequence ID" value="XM_066216956.1"/>
</dbReference>
<evidence type="ECO:0000313" key="3">
    <source>
        <dbReference type="Proteomes" id="UP001355207"/>
    </source>
</evidence>
<evidence type="ECO:0008006" key="4">
    <source>
        <dbReference type="Google" id="ProtNLM"/>
    </source>
</evidence>
<dbReference type="Proteomes" id="UP001355207">
    <property type="component" value="Chromosome 1"/>
</dbReference>
<sequence>MVAAGAVAGLAGAAVDTAISTEREGEEEGIGREAVRDATANAFRGGSDPAPLPYDTSMTPQQVIPVHNSGDGFDPDCDCSGCFCCCDGGCGGGF</sequence>
<name>A0AAX4JLN3_9TREE</name>
<dbReference type="AlphaFoldDB" id="A0AAX4JLN3"/>
<keyword evidence="3" id="KW-1185">Reference proteome</keyword>
<proteinExistence type="predicted"/>
<feature type="region of interest" description="Disordered" evidence="1">
    <location>
        <begin position="39"/>
        <end position="67"/>
    </location>
</feature>
<accession>A0AAX4JLN3</accession>
<evidence type="ECO:0000313" key="2">
    <source>
        <dbReference type="EMBL" id="WWC86290.1"/>
    </source>
</evidence>